<feature type="region of interest" description="Disordered" evidence="1">
    <location>
        <begin position="1"/>
        <end position="44"/>
    </location>
</feature>
<feature type="domain" description="CRAL-TRIO" evidence="2">
    <location>
        <begin position="162"/>
        <end position="277"/>
    </location>
</feature>
<dbReference type="Pfam" id="PF00650">
    <property type="entry name" value="CRAL_TRIO"/>
    <property type="match status" value="1"/>
</dbReference>
<dbReference type="Proteomes" id="UP001153069">
    <property type="component" value="Unassembled WGS sequence"/>
</dbReference>
<dbReference type="InterPro" id="IPR036865">
    <property type="entry name" value="CRAL-TRIO_dom_sf"/>
</dbReference>
<evidence type="ECO:0000313" key="3">
    <source>
        <dbReference type="EMBL" id="CAB9516874.1"/>
    </source>
</evidence>
<evidence type="ECO:0000313" key="4">
    <source>
        <dbReference type="Proteomes" id="UP001153069"/>
    </source>
</evidence>
<proteinExistence type="predicted"/>
<protein>
    <recommendedName>
        <fullName evidence="2">CRAL-TRIO domain-containing protein</fullName>
    </recommendedName>
</protein>
<dbReference type="SUPFAM" id="SSF52087">
    <property type="entry name" value="CRAL/TRIO domain"/>
    <property type="match status" value="1"/>
</dbReference>
<dbReference type="EMBL" id="CAICTM010000812">
    <property type="protein sequence ID" value="CAB9516874.1"/>
    <property type="molecule type" value="Genomic_DNA"/>
</dbReference>
<dbReference type="AlphaFoldDB" id="A0A9N8EE98"/>
<comment type="caution">
    <text evidence="3">The sequence shown here is derived from an EMBL/GenBank/DDBJ whole genome shotgun (WGS) entry which is preliminary data.</text>
</comment>
<gene>
    <name evidence="3" type="ORF">SEMRO_813_G206100.1</name>
</gene>
<keyword evidence="4" id="KW-1185">Reference proteome</keyword>
<dbReference type="InterPro" id="IPR001251">
    <property type="entry name" value="CRAL-TRIO_dom"/>
</dbReference>
<dbReference type="Gene3D" id="3.40.525.10">
    <property type="entry name" value="CRAL-TRIO lipid binding domain"/>
    <property type="match status" value="1"/>
</dbReference>
<evidence type="ECO:0000259" key="2">
    <source>
        <dbReference type="Pfam" id="PF00650"/>
    </source>
</evidence>
<reference evidence="3" key="1">
    <citation type="submission" date="2020-06" db="EMBL/GenBank/DDBJ databases">
        <authorList>
            <consortium name="Plant Systems Biology data submission"/>
        </authorList>
    </citation>
    <scope>NUCLEOTIDE SEQUENCE</scope>
    <source>
        <strain evidence="3">D6</strain>
    </source>
</reference>
<organism evidence="3 4">
    <name type="scientific">Seminavis robusta</name>
    <dbReference type="NCBI Taxonomy" id="568900"/>
    <lineage>
        <taxon>Eukaryota</taxon>
        <taxon>Sar</taxon>
        <taxon>Stramenopiles</taxon>
        <taxon>Ochrophyta</taxon>
        <taxon>Bacillariophyta</taxon>
        <taxon>Bacillariophyceae</taxon>
        <taxon>Bacillariophycidae</taxon>
        <taxon>Naviculales</taxon>
        <taxon>Naviculaceae</taxon>
        <taxon>Seminavis</taxon>
    </lineage>
</organism>
<evidence type="ECO:0000256" key="1">
    <source>
        <dbReference type="SAM" id="MobiDB-lite"/>
    </source>
</evidence>
<sequence>METNSSNLAPLNPAVNDGAHIHMNNSDEDDRGQPGGENSMEPVPLHGSVLENVQFGMRLGNDVTERVWNLKYAIREEGLTPPSAFELVQIVLCGENREDNLEKVRWFHHFRAAHDIEESVESGLSCVKDAMKLFPGFFLSFHVVTMEGREEFTLAMDASMLNARRFFEENGRKLLLRALYFCLNALNPNFLAIENGPLILVECESFNWMNFTVGAHRQLQTELFSHYPTRVNQARHYNTGLFANMLWSMGRPFFPKKQRNKFQMGCKTGVGNLNEFFLKPTVEIANQRFLEALAVALEQRYYFASVFELPSDTRQQNH</sequence>
<name>A0A9N8EE98_9STRA</name>
<accession>A0A9N8EE98</accession>